<dbReference type="AlphaFoldDB" id="A0AAV7QR80"/>
<name>A0AAV7QR80_PLEWA</name>
<proteinExistence type="predicted"/>
<evidence type="ECO:0000313" key="1">
    <source>
        <dbReference type="EMBL" id="KAJ1141922.1"/>
    </source>
</evidence>
<keyword evidence="2" id="KW-1185">Reference proteome</keyword>
<reference evidence="1" key="1">
    <citation type="journal article" date="2022" name="bioRxiv">
        <title>Sequencing and chromosome-scale assembly of the giantPleurodeles waltlgenome.</title>
        <authorList>
            <person name="Brown T."/>
            <person name="Elewa A."/>
            <person name="Iarovenko S."/>
            <person name="Subramanian E."/>
            <person name="Araus A.J."/>
            <person name="Petzold A."/>
            <person name="Susuki M."/>
            <person name="Suzuki K.-i.T."/>
            <person name="Hayashi T."/>
            <person name="Toyoda A."/>
            <person name="Oliveira C."/>
            <person name="Osipova E."/>
            <person name="Leigh N.D."/>
            <person name="Simon A."/>
            <person name="Yun M.H."/>
        </authorList>
    </citation>
    <scope>NUCLEOTIDE SEQUENCE</scope>
    <source>
        <strain evidence="1">20211129_DDA</strain>
        <tissue evidence="1">Liver</tissue>
    </source>
</reference>
<accession>A0AAV7QR80</accession>
<dbReference type="Proteomes" id="UP001066276">
    <property type="component" value="Chromosome 6"/>
</dbReference>
<protein>
    <submittedName>
        <fullName evidence="1">Uncharacterized protein</fullName>
    </submittedName>
</protein>
<evidence type="ECO:0000313" key="2">
    <source>
        <dbReference type="Proteomes" id="UP001066276"/>
    </source>
</evidence>
<dbReference type="EMBL" id="JANPWB010000010">
    <property type="protein sequence ID" value="KAJ1141922.1"/>
    <property type="molecule type" value="Genomic_DNA"/>
</dbReference>
<comment type="caution">
    <text evidence="1">The sequence shown here is derived from an EMBL/GenBank/DDBJ whole genome shotgun (WGS) entry which is preliminary data.</text>
</comment>
<sequence>MPQTPAARTEDPVRTAVGPTVRFSSRRARHGLFFQSQLASLPAARSESQGWVSGLATLAHGVFLALGV</sequence>
<organism evidence="1 2">
    <name type="scientific">Pleurodeles waltl</name>
    <name type="common">Iberian ribbed newt</name>
    <dbReference type="NCBI Taxonomy" id="8319"/>
    <lineage>
        <taxon>Eukaryota</taxon>
        <taxon>Metazoa</taxon>
        <taxon>Chordata</taxon>
        <taxon>Craniata</taxon>
        <taxon>Vertebrata</taxon>
        <taxon>Euteleostomi</taxon>
        <taxon>Amphibia</taxon>
        <taxon>Batrachia</taxon>
        <taxon>Caudata</taxon>
        <taxon>Salamandroidea</taxon>
        <taxon>Salamandridae</taxon>
        <taxon>Pleurodelinae</taxon>
        <taxon>Pleurodeles</taxon>
    </lineage>
</organism>
<feature type="non-terminal residue" evidence="1">
    <location>
        <position position="68"/>
    </location>
</feature>
<gene>
    <name evidence="1" type="ORF">NDU88_008250</name>
</gene>